<proteinExistence type="predicted"/>
<dbReference type="RefSeq" id="WP_160862902.1">
    <property type="nucleotide sequence ID" value="NZ_WUMK01000023.1"/>
</dbReference>
<comment type="caution">
    <text evidence="1">The sequence shown here is derived from an EMBL/GenBank/DDBJ whole genome shotgun (WGS) entry which is preliminary data.</text>
</comment>
<dbReference type="GO" id="GO:0015774">
    <property type="term" value="P:polysaccharide transport"/>
    <property type="evidence" value="ECO:0007669"/>
    <property type="project" value="InterPro"/>
</dbReference>
<evidence type="ECO:0008006" key="3">
    <source>
        <dbReference type="Google" id="ProtNLM"/>
    </source>
</evidence>
<name>A0A6N8SK34_9HYPH</name>
<dbReference type="AlphaFoldDB" id="A0A6N8SK34"/>
<gene>
    <name evidence="1" type="ORF">GR138_29975</name>
</gene>
<reference evidence="1 2" key="1">
    <citation type="submission" date="2019-12" db="EMBL/GenBank/DDBJ databases">
        <title>Shinella kummerowiae sp. nov., a symbiotic bacterium isolated from root nodules of the herbal legume Kummerowia stipulacea.</title>
        <authorList>
            <person name="Gao J."/>
        </authorList>
    </citation>
    <scope>NUCLEOTIDE SEQUENCE [LARGE SCALE GENOMIC DNA]</scope>
    <source>
        <strain evidence="1 2">CCBAU 25048</strain>
    </source>
</reference>
<dbReference type="GO" id="GO:0000271">
    <property type="term" value="P:polysaccharide biosynthetic process"/>
    <property type="evidence" value="ECO:0007669"/>
    <property type="project" value="InterPro"/>
</dbReference>
<organism evidence="1 2">
    <name type="scientific">Shinella kummerowiae</name>
    <dbReference type="NCBI Taxonomy" id="417745"/>
    <lineage>
        <taxon>Bacteria</taxon>
        <taxon>Pseudomonadati</taxon>
        <taxon>Pseudomonadota</taxon>
        <taxon>Alphaproteobacteria</taxon>
        <taxon>Hyphomicrobiales</taxon>
        <taxon>Rhizobiaceae</taxon>
        <taxon>Shinella</taxon>
    </lineage>
</organism>
<evidence type="ECO:0000313" key="1">
    <source>
        <dbReference type="EMBL" id="MXN49424.1"/>
    </source>
</evidence>
<dbReference type="Pfam" id="PF05159">
    <property type="entry name" value="Capsule_synth"/>
    <property type="match status" value="1"/>
</dbReference>
<sequence length="623" mass="69294">MVIDHLKKLAKSGRYLHLFGLGLSLSSCILRIFPRSSFSQEILEARLFLEYSKGNLAAAEDILIAFARHSNPPTTAITKYISRIINIGKARRVSELLKAGTLSEGNYALVHAAESRLVDDPVQALRVRSKLSLQAGVSTHTVGAGRSALLQLHDNASLATDGMAFFRAEPEHIDFKFLIAIAAAAESVEREDLFASAVGRIIADLMRVTNDEKLSIRYMADVVTAKLTLFDIEGAEAFLRQAFLVKRSKAQTLLSHVVGIKDEASAYLHAVSKARDHIYMRANGSSENSELPVVIFSAAAFRNNSIDYNGFRRELRFIFGQIIKFLDDKGIEYAVHGRIKTHGHIRLGRPFFSYHTISDSNFGLHFKEADRPSLFSFDNKGYAGWSCFSQRSAENVIDLSTVSSQEASAFFESERRRVIGGNISKYAQPPVDAAHSLPDKYIFVATQVLGDAVSSISFLSQFQMLDEVLATAQTAGLALVIKRHPMCTSPEVSHYLNRVRKLPNVTVSTSSIHKLISNAEAVCVINSGVGSEALLHDKPVYVFGRSDYMAACFICRELGDFARFFTAGKTRLSRHQLERFWYIYRNEYSIDTRDHQAASIRIAEKIEQHLSQFPFTSTGKLST</sequence>
<accession>A0A6N8SK34</accession>
<dbReference type="PROSITE" id="PS51257">
    <property type="entry name" value="PROKAR_LIPOPROTEIN"/>
    <property type="match status" value="1"/>
</dbReference>
<dbReference type="EMBL" id="WUMK01000023">
    <property type="protein sequence ID" value="MXN49424.1"/>
    <property type="molecule type" value="Genomic_DNA"/>
</dbReference>
<dbReference type="OrthoDB" id="6713140at2"/>
<dbReference type="Proteomes" id="UP000435802">
    <property type="component" value="Unassembled WGS sequence"/>
</dbReference>
<evidence type="ECO:0000313" key="2">
    <source>
        <dbReference type="Proteomes" id="UP000435802"/>
    </source>
</evidence>
<protein>
    <recommendedName>
        <fullName evidence="3">Capsule biosynthesis protein</fullName>
    </recommendedName>
</protein>
<dbReference type="InterPro" id="IPR007833">
    <property type="entry name" value="Capsule_polysaccharide_synth"/>
</dbReference>
<keyword evidence="2" id="KW-1185">Reference proteome</keyword>